<feature type="domain" description="Vps72/YL1 C-terminal" evidence="6">
    <location>
        <begin position="411"/>
        <end position="440"/>
    </location>
</feature>
<dbReference type="GeneID" id="83209997"/>
<keyword evidence="3" id="KW-0479">Metal-binding</keyword>
<evidence type="ECO:0000256" key="4">
    <source>
        <dbReference type="ARBA" id="ARBA00022801"/>
    </source>
</evidence>
<keyword evidence="8" id="KW-1185">Reference proteome</keyword>
<name>A0AAD7VC41_9FUNG</name>
<organism evidence="7 8">
    <name type="scientific">Lichtheimia ornata</name>
    <dbReference type="NCBI Taxonomy" id="688661"/>
    <lineage>
        <taxon>Eukaryota</taxon>
        <taxon>Fungi</taxon>
        <taxon>Fungi incertae sedis</taxon>
        <taxon>Mucoromycota</taxon>
        <taxon>Mucoromycotina</taxon>
        <taxon>Mucoromycetes</taxon>
        <taxon>Mucorales</taxon>
        <taxon>Lichtheimiaceae</taxon>
        <taxon>Lichtheimia</taxon>
    </lineage>
</organism>
<dbReference type="GO" id="GO:0008296">
    <property type="term" value="F:3'-5'-DNA exonuclease activity"/>
    <property type="evidence" value="ECO:0007669"/>
    <property type="project" value="TreeGrafter"/>
</dbReference>
<evidence type="ECO:0000259" key="6">
    <source>
        <dbReference type="SMART" id="SM00993"/>
    </source>
</evidence>
<dbReference type="EMBL" id="JARTCD010000007">
    <property type="protein sequence ID" value="KAJ8661772.1"/>
    <property type="molecule type" value="Genomic_DNA"/>
</dbReference>
<accession>A0AAD7VC41</accession>
<dbReference type="AlphaFoldDB" id="A0AAD7VC41"/>
<evidence type="ECO:0000313" key="7">
    <source>
        <dbReference type="EMBL" id="KAJ8661772.1"/>
    </source>
</evidence>
<dbReference type="CDD" id="cd01310">
    <property type="entry name" value="TatD_DNAse"/>
    <property type="match status" value="1"/>
</dbReference>
<dbReference type="PANTHER" id="PTHR10060:SF15">
    <property type="entry name" value="DEOXYRIBONUCLEASE TATDN1"/>
    <property type="match status" value="1"/>
</dbReference>
<reference evidence="7 8" key="1">
    <citation type="submission" date="2023-03" db="EMBL/GenBank/DDBJ databases">
        <title>Genome sequence of Lichtheimia ornata CBS 291.66.</title>
        <authorList>
            <person name="Mohabir J.T."/>
            <person name="Shea T.P."/>
            <person name="Kurbessoian T."/>
            <person name="Berby B."/>
            <person name="Fontaine J."/>
            <person name="Livny J."/>
            <person name="Gnirke A."/>
            <person name="Stajich J.E."/>
            <person name="Cuomo C.A."/>
        </authorList>
    </citation>
    <scope>NUCLEOTIDE SEQUENCE [LARGE SCALE GENOMIC DNA]</scope>
    <source>
        <strain evidence="7">CBS 291.66</strain>
    </source>
</reference>
<dbReference type="Pfam" id="PF01026">
    <property type="entry name" value="TatD_DNase"/>
    <property type="match status" value="1"/>
</dbReference>
<dbReference type="SUPFAM" id="SSF51556">
    <property type="entry name" value="Metallo-dependent hydrolases"/>
    <property type="match status" value="1"/>
</dbReference>
<gene>
    <name evidence="7" type="ORF">O0I10_002580</name>
</gene>
<keyword evidence="4" id="KW-0378">Hydrolase</keyword>
<dbReference type="InterPro" id="IPR001130">
    <property type="entry name" value="TatD-like"/>
</dbReference>
<dbReference type="SMART" id="SM00993">
    <property type="entry name" value="YL1_C"/>
    <property type="match status" value="1"/>
</dbReference>
<dbReference type="Pfam" id="PF08265">
    <property type="entry name" value="YL1_C"/>
    <property type="match status" value="1"/>
</dbReference>
<evidence type="ECO:0000256" key="1">
    <source>
        <dbReference type="ARBA" id="ARBA00009275"/>
    </source>
</evidence>
<keyword evidence="2" id="KW-0540">Nuclease</keyword>
<dbReference type="RefSeq" id="XP_058346685.1">
    <property type="nucleotide sequence ID" value="XM_058482661.1"/>
</dbReference>
<dbReference type="Proteomes" id="UP001234581">
    <property type="component" value="Unassembled WGS sequence"/>
</dbReference>
<feature type="compositionally biased region" description="Low complexity" evidence="5">
    <location>
        <begin position="334"/>
        <end position="343"/>
    </location>
</feature>
<protein>
    <recommendedName>
        <fullName evidence="6">Vps72/YL1 C-terminal domain-containing protein</fullName>
    </recommendedName>
</protein>
<dbReference type="PROSITE" id="PS01091">
    <property type="entry name" value="TATD_3"/>
    <property type="match status" value="1"/>
</dbReference>
<dbReference type="InterPro" id="IPR032466">
    <property type="entry name" value="Metal_Hydrolase"/>
</dbReference>
<proteinExistence type="inferred from homology"/>
<evidence type="ECO:0000256" key="5">
    <source>
        <dbReference type="SAM" id="MobiDB-lite"/>
    </source>
</evidence>
<dbReference type="InterPro" id="IPR013272">
    <property type="entry name" value="Vps72/YL1_C"/>
</dbReference>
<evidence type="ECO:0000313" key="8">
    <source>
        <dbReference type="Proteomes" id="UP001234581"/>
    </source>
</evidence>
<dbReference type="InterPro" id="IPR018228">
    <property type="entry name" value="DNase_TatD-rel_CS"/>
</dbReference>
<dbReference type="InterPro" id="IPR050891">
    <property type="entry name" value="TatD-type_Hydrolase"/>
</dbReference>
<dbReference type="FunFam" id="3.20.20.140:FF:000040">
    <property type="entry name" value="Putative tatD related deoxyribonuclease"/>
    <property type="match status" value="1"/>
</dbReference>
<dbReference type="PANTHER" id="PTHR10060">
    <property type="entry name" value="TATD FAMILY DEOXYRIBONUCLEASE"/>
    <property type="match status" value="1"/>
</dbReference>
<evidence type="ECO:0000256" key="3">
    <source>
        <dbReference type="ARBA" id="ARBA00022723"/>
    </source>
</evidence>
<dbReference type="PROSITE" id="PS01090">
    <property type="entry name" value="TATD_2"/>
    <property type="match status" value="1"/>
</dbReference>
<dbReference type="GO" id="GO:0005829">
    <property type="term" value="C:cytosol"/>
    <property type="evidence" value="ECO:0007669"/>
    <property type="project" value="TreeGrafter"/>
</dbReference>
<dbReference type="Gene3D" id="3.20.20.140">
    <property type="entry name" value="Metal-dependent hydrolases"/>
    <property type="match status" value="1"/>
</dbReference>
<evidence type="ECO:0000256" key="2">
    <source>
        <dbReference type="ARBA" id="ARBA00022722"/>
    </source>
</evidence>
<dbReference type="GO" id="GO:0046872">
    <property type="term" value="F:metal ion binding"/>
    <property type="evidence" value="ECO:0007669"/>
    <property type="project" value="UniProtKB-KW"/>
</dbReference>
<feature type="region of interest" description="Disordered" evidence="5">
    <location>
        <begin position="315"/>
        <end position="349"/>
    </location>
</feature>
<sequence length="462" mass="52298">MLRRTAMRFIDIGANLTDPMFRGVYRGKQAHEDDWHLVLDRARKAGVEKLIITGTNLEEANEAIDVIKQHNENQMLYSTVGCHPTRCDEFEQSPGGPTEYLNHLLKLAQENPSTVVAIGECGLDYDRLQFCSKETQKKYFEAQFELAEKTKLPMFLHNRNTGDDFVNMIKANRHRFTHGVVHSFTSTVEEMKQLVDLGLYIGINGCSLKTEENLQVVKEIPRDRLMIETDAPWCEIRPTHASSKHLAKIPKEEMELYAPLSKKKERFEKGLMVKNRCEPCATGLVLHVIAAIRDEDPEELAEIIWKNTSNSFANPTDVMPTPLTNRAPKKNSNKKISSPSVSKAKATQDSLAGPLNLASIEKPFKSSKYKTPKKSKNLKQILAAEKTQDLDLNIPTYQNIECPPSILPQQKYCDITGLIARYTDPKTGLRYHNAEIYQFIRTLSVPNVQAYLASRNAAVVLK</sequence>
<comment type="caution">
    <text evidence="7">The sequence shown here is derived from an EMBL/GenBank/DDBJ whole genome shotgun (WGS) entry which is preliminary data.</text>
</comment>
<comment type="similarity">
    <text evidence="1">Belongs to the metallo-dependent hydrolases superfamily. TatD-type hydrolase family.</text>
</comment>